<dbReference type="Pfam" id="PF12787">
    <property type="entry name" value="EcsC"/>
    <property type="match status" value="1"/>
</dbReference>
<dbReference type="RefSeq" id="WP_109571674.1">
    <property type="nucleotide sequence ID" value="NZ_UHJL01000001.1"/>
</dbReference>
<reference evidence="2 3" key="1">
    <citation type="submission" date="2017-08" db="EMBL/GenBank/DDBJ databases">
        <authorList>
            <person name="de Groot N.N."/>
        </authorList>
    </citation>
    <scope>NUCLEOTIDE SEQUENCE [LARGE SCALE GENOMIC DNA]</scope>
    <source>
        <strain evidence="2 3">HM2</strain>
    </source>
</reference>
<evidence type="ECO:0000313" key="3">
    <source>
        <dbReference type="Proteomes" id="UP000255423"/>
    </source>
</evidence>
<evidence type="ECO:0000313" key="2">
    <source>
        <dbReference type="EMBL" id="SUQ18837.1"/>
    </source>
</evidence>
<evidence type="ECO:0000256" key="1">
    <source>
        <dbReference type="SAM" id="MobiDB-lite"/>
    </source>
</evidence>
<feature type="compositionally biased region" description="Basic and acidic residues" evidence="1">
    <location>
        <begin position="203"/>
        <end position="214"/>
    </location>
</feature>
<proteinExistence type="predicted"/>
<accession>A0A380RV08</accession>
<dbReference type="EMBL" id="UHJL01000001">
    <property type="protein sequence ID" value="SUQ18837.1"/>
    <property type="molecule type" value="Genomic_DNA"/>
</dbReference>
<feature type="compositionally biased region" description="Low complexity" evidence="1">
    <location>
        <begin position="216"/>
        <end position="232"/>
    </location>
</feature>
<sequence>MLNFNEFKKDESSSIQEMFNSVVFNLITDIPDSLLCPNRDPDARADILIKQAAIKAAAISTSLSIPAGFTGVLTSIPDIAAVWRIQAQLVSDIACTYGKFALLSREAMVWCLFRHSAASLLRDVAVRTGSRIVVQKLSLAALQKLLQKIGVKISANFLGRIALRAIPAIGAVGNGAYTYFDTNEVGKTAKSYFKALEGVEKPELVENSIDKDPESTETSSEPSANNENSAEPAPEETV</sequence>
<name>A0A380RV08_FIBSU</name>
<dbReference type="AlphaFoldDB" id="A0A380RV08"/>
<dbReference type="InterPro" id="IPR024787">
    <property type="entry name" value="EcsC"/>
</dbReference>
<gene>
    <name evidence="2" type="ORF">SAMN05661053_0057</name>
</gene>
<protein>
    <submittedName>
        <fullName evidence="2">EcsC protein family protein</fullName>
    </submittedName>
</protein>
<organism evidence="2 3">
    <name type="scientific">Fibrobacter succinogenes</name>
    <name type="common">Bacteroides succinogenes</name>
    <dbReference type="NCBI Taxonomy" id="833"/>
    <lineage>
        <taxon>Bacteria</taxon>
        <taxon>Pseudomonadati</taxon>
        <taxon>Fibrobacterota</taxon>
        <taxon>Fibrobacteria</taxon>
        <taxon>Fibrobacterales</taxon>
        <taxon>Fibrobacteraceae</taxon>
        <taxon>Fibrobacter</taxon>
    </lineage>
</organism>
<feature type="region of interest" description="Disordered" evidence="1">
    <location>
        <begin position="203"/>
        <end position="238"/>
    </location>
</feature>
<dbReference type="Proteomes" id="UP000255423">
    <property type="component" value="Unassembled WGS sequence"/>
</dbReference>